<evidence type="ECO:0000313" key="3">
    <source>
        <dbReference type="Proteomes" id="UP001165289"/>
    </source>
</evidence>
<sequence length="461" mass="55264">MWKKINYNKHNKNLKMQPYNSTISIKKRNYEMLYKELFVEREKLLEEMQEYRNLQQLFDANKKKCDQVNAECERFMQVLLVHYEILNQSKAEEKERARKWTCESDQLKEMVTSLSRQVIEKDKELQFFKSKNQMLEEQFKELEISQEELRTELRVREEKVELLTQQNETTDFNLSNANLELENFKQKTINSFMQKDEFFNEYMDKVAFLHTDINKTLQRCKIPICRIVKPIRTSCYNDQIEAMKESINQLDEVASNAINCIIRQESLNDLKIENDKLRDEQEETWHRFRMEEALVATLKATNRYNKTSKDELEKQVNSYAERERGRTNTIQCLLRTNDELKCESRRYQDQVKMLQRDKDRLQKETDSAKSDAKTAMLSLNEEPHMLCESNLTLQQKIKDLEYDIIQGNREIISLERMIDRIRTTLRLNILVINNCESLTTLLNELENPSQFNWNSIEQTVS</sequence>
<organism evidence="2 3">
    <name type="scientific">Oopsacas minuta</name>
    <dbReference type="NCBI Taxonomy" id="111878"/>
    <lineage>
        <taxon>Eukaryota</taxon>
        <taxon>Metazoa</taxon>
        <taxon>Porifera</taxon>
        <taxon>Hexactinellida</taxon>
        <taxon>Hexasterophora</taxon>
        <taxon>Lyssacinosida</taxon>
        <taxon>Leucopsacidae</taxon>
        <taxon>Oopsacas</taxon>
    </lineage>
</organism>
<comment type="caution">
    <text evidence="2">The sequence shown here is derived from an EMBL/GenBank/DDBJ whole genome shotgun (WGS) entry which is preliminary data.</text>
</comment>
<dbReference type="Proteomes" id="UP001165289">
    <property type="component" value="Unassembled WGS sequence"/>
</dbReference>
<feature type="coiled-coil region" evidence="1">
    <location>
        <begin position="27"/>
        <end position="54"/>
    </location>
</feature>
<keyword evidence="3" id="KW-1185">Reference proteome</keyword>
<feature type="coiled-coil region" evidence="1">
    <location>
        <begin position="90"/>
        <end position="166"/>
    </location>
</feature>
<feature type="coiled-coil region" evidence="1">
    <location>
        <begin position="330"/>
        <end position="371"/>
    </location>
</feature>
<evidence type="ECO:0000313" key="2">
    <source>
        <dbReference type="EMBL" id="KAI6654639.1"/>
    </source>
</evidence>
<evidence type="ECO:0000256" key="1">
    <source>
        <dbReference type="SAM" id="Coils"/>
    </source>
</evidence>
<name>A0AAV7K1Q5_9METZ</name>
<dbReference type="AlphaFoldDB" id="A0AAV7K1Q5"/>
<accession>A0AAV7K1Q5</accession>
<keyword evidence="1" id="KW-0175">Coiled coil</keyword>
<dbReference type="EMBL" id="JAKMXF010000222">
    <property type="protein sequence ID" value="KAI6654639.1"/>
    <property type="molecule type" value="Genomic_DNA"/>
</dbReference>
<gene>
    <name evidence="2" type="ORF">LOD99_1034</name>
</gene>
<proteinExistence type="predicted"/>
<protein>
    <submittedName>
        <fullName evidence="2">Uncharacterized protein</fullName>
    </submittedName>
</protein>
<reference evidence="2 3" key="1">
    <citation type="journal article" date="2023" name="BMC Biol.">
        <title>The compact genome of the sponge Oopsacas minuta (Hexactinellida) is lacking key metazoan core genes.</title>
        <authorList>
            <person name="Santini S."/>
            <person name="Schenkelaars Q."/>
            <person name="Jourda C."/>
            <person name="Duchesne M."/>
            <person name="Belahbib H."/>
            <person name="Rocher C."/>
            <person name="Selva M."/>
            <person name="Riesgo A."/>
            <person name="Vervoort M."/>
            <person name="Leys S.P."/>
            <person name="Kodjabachian L."/>
            <person name="Le Bivic A."/>
            <person name="Borchiellini C."/>
            <person name="Claverie J.M."/>
            <person name="Renard E."/>
        </authorList>
    </citation>
    <scope>NUCLEOTIDE SEQUENCE [LARGE SCALE GENOMIC DNA]</scope>
    <source>
        <strain evidence="2">SPO-2</strain>
    </source>
</reference>